<keyword evidence="4 6" id="KW-0804">Transcription</keyword>
<feature type="compositionally biased region" description="Basic and acidic residues" evidence="7">
    <location>
        <begin position="136"/>
        <end position="168"/>
    </location>
</feature>
<feature type="region of interest" description="Disordered" evidence="7">
    <location>
        <begin position="1"/>
        <end position="23"/>
    </location>
</feature>
<dbReference type="InterPro" id="IPR019542">
    <property type="entry name" value="Enhancer_polycomb-like_N"/>
</dbReference>
<dbReference type="GO" id="GO:0006357">
    <property type="term" value="P:regulation of transcription by RNA polymerase II"/>
    <property type="evidence" value="ECO:0007669"/>
    <property type="project" value="InterPro"/>
</dbReference>
<evidence type="ECO:0000259" key="8">
    <source>
        <dbReference type="Pfam" id="PF10513"/>
    </source>
</evidence>
<dbReference type="Pfam" id="PF10513">
    <property type="entry name" value="EPL1"/>
    <property type="match status" value="1"/>
</dbReference>
<organism evidence="9 10">
    <name type="scientific">Colocasia esculenta</name>
    <name type="common">Wild taro</name>
    <name type="synonym">Arum esculentum</name>
    <dbReference type="NCBI Taxonomy" id="4460"/>
    <lineage>
        <taxon>Eukaryota</taxon>
        <taxon>Viridiplantae</taxon>
        <taxon>Streptophyta</taxon>
        <taxon>Embryophyta</taxon>
        <taxon>Tracheophyta</taxon>
        <taxon>Spermatophyta</taxon>
        <taxon>Magnoliopsida</taxon>
        <taxon>Liliopsida</taxon>
        <taxon>Araceae</taxon>
        <taxon>Aroideae</taxon>
        <taxon>Colocasieae</taxon>
        <taxon>Colocasia</taxon>
    </lineage>
</organism>
<protein>
    <recommendedName>
        <fullName evidence="6">Enhancer of polycomb-like protein</fullName>
    </recommendedName>
</protein>
<dbReference type="GO" id="GO:0035267">
    <property type="term" value="C:NuA4 histone acetyltransferase complex"/>
    <property type="evidence" value="ECO:0007669"/>
    <property type="project" value="InterPro"/>
</dbReference>
<name>A0A843V289_COLES</name>
<dbReference type="InterPro" id="IPR024943">
    <property type="entry name" value="Enhancer_polycomb"/>
</dbReference>
<dbReference type="GO" id="GO:0005634">
    <property type="term" value="C:nucleus"/>
    <property type="evidence" value="ECO:0007669"/>
    <property type="project" value="UniProtKB-SubCell"/>
</dbReference>
<keyword evidence="10" id="KW-1185">Reference proteome</keyword>
<feature type="region of interest" description="Disordered" evidence="7">
    <location>
        <begin position="124"/>
        <end position="168"/>
    </location>
</feature>
<comment type="similarity">
    <text evidence="2 6">Belongs to the enhancer of polycomb family.</text>
</comment>
<feature type="compositionally biased region" description="Low complexity" evidence="7">
    <location>
        <begin position="209"/>
        <end position="219"/>
    </location>
</feature>
<reference evidence="9" key="1">
    <citation type="submission" date="2017-07" db="EMBL/GenBank/DDBJ databases">
        <title>Taro Niue Genome Assembly and Annotation.</title>
        <authorList>
            <person name="Atibalentja N."/>
            <person name="Keating K."/>
            <person name="Fields C.J."/>
        </authorList>
    </citation>
    <scope>NUCLEOTIDE SEQUENCE</scope>
    <source>
        <strain evidence="9">Niue_2</strain>
        <tissue evidence="9">Leaf</tissue>
    </source>
</reference>
<keyword evidence="3 6" id="KW-0805">Transcription regulation</keyword>
<keyword evidence="5 6" id="KW-0539">Nucleus</keyword>
<evidence type="ECO:0000256" key="5">
    <source>
        <dbReference type="ARBA" id="ARBA00023242"/>
    </source>
</evidence>
<comment type="caution">
    <text evidence="9">The sequence shown here is derived from an EMBL/GenBank/DDBJ whole genome shotgun (WGS) entry which is preliminary data.</text>
</comment>
<feature type="region of interest" description="Disordered" evidence="7">
    <location>
        <begin position="497"/>
        <end position="523"/>
    </location>
</feature>
<dbReference type="OrthoDB" id="435275at2759"/>
<evidence type="ECO:0000256" key="7">
    <source>
        <dbReference type="SAM" id="MobiDB-lite"/>
    </source>
</evidence>
<dbReference type="AlphaFoldDB" id="A0A843V289"/>
<evidence type="ECO:0000313" key="9">
    <source>
        <dbReference type="EMBL" id="MQL87854.1"/>
    </source>
</evidence>
<dbReference type="EMBL" id="NMUH01001011">
    <property type="protein sequence ID" value="MQL87854.1"/>
    <property type="molecule type" value="Genomic_DNA"/>
</dbReference>
<evidence type="ECO:0000256" key="4">
    <source>
        <dbReference type="ARBA" id="ARBA00023163"/>
    </source>
</evidence>
<evidence type="ECO:0000313" key="10">
    <source>
        <dbReference type="Proteomes" id="UP000652761"/>
    </source>
</evidence>
<evidence type="ECO:0000256" key="6">
    <source>
        <dbReference type="RuleBase" id="RU361124"/>
    </source>
</evidence>
<dbReference type="Proteomes" id="UP000652761">
    <property type="component" value="Unassembled WGS sequence"/>
</dbReference>
<proteinExistence type="inferred from homology"/>
<evidence type="ECO:0000256" key="1">
    <source>
        <dbReference type="ARBA" id="ARBA00004123"/>
    </source>
</evidence>
<gene>
    <name evidence="9" type="ORF">Taro_020415</name>
</gene>
<accession>A0A843V289</accession>
<feature type="region of interest" description="Disordered" evidence="7">
    <location>
        <begin position="189"/>
        <end position="219"/>
    </location>
</feature>
<evidence type="ECO:0000256" key="2">
    <source>
        <dbReference type="ARBA" id="ARBA00008035"/>
    </source>
</evidence>
<evidence type="ECO:0000256" key="3">
    <source>
        <dbReference type="ARBA" id="ARBA00023015"/>
    </source>
</evidence>
<comment type="subcellular location">
    <subcellularLocation>
        <location evidence="1 6">Nucleus</location>
    </subcellularLocation>
</comment>
<feature type="domain" description="Enhancer of polycomb-like N-terminal" evidence="8">
    <location>
        <begin position="701"/>
        <end position="795"/>
    </location>
</feature>
<dbReference type="PANTHER" id="PTHR14898">
    <property type="entry name" value="ENHANCER OF POLYCOMB"/>
    <property type="match status" value="1"/>
</dbReference>
<sequence length="952" mass="106154">MTRHAKSVSCKISGKRRRDPKLEKVATGASLLRGPPVAMPSVGTRGSTRVFVPKNVSKVGPDDDMAARVLRSGKRLALLEPAATRAIGDRDGDGDAGGWMRLFGAAGSAEQPRCWKDGKVGEEWRGERRGKKERRREKQDRTQVADELKPEGNLLEKEPPNCLLKDDSGTPSLHVKAFGIVYSRKRQRSESDGSDHFSSWKGSKESKGGLRSLSHGSMSSSTVDKYLSDHRFGVVFARKPHKKPKLSSVVEGTPTSFECSEKERDDAAVSFAEKVGILESDLWFGSVGHVVLVVLIQSTNSSSSYRFTCFLVSILTWMTKKKVSLFECAAFVSSKSVARVFNLHGIHFLPIKHWKSDFSRRSAISDAGICIIFGARLLIPLVTVNFPVLPILFKSLHLSMSLSSLYLPSVLTRYQRKTFMDGLTEVSFEERRLYISHDYSEASTFGMEVISLRSAAAPDVEQASQILPANKVSSVAGTSTSAAGNIAIISGARFQKQQRKRSSLRSGRAASHSLVKRRKKGFTERQRSKLKVDTWAKVCPIHESCVVEHGHKKTVDTCLGEVSTEECVTPSSMPNYKRRNSANKNSIRRLKELKIAFAEAKNIDRLSCTANILVIESDRCWREEGAKVMLELSSSSEWCLAVKSGDTTRYLHKAQEVKPSATNRYTHAMMWTGASSWKLEFCDKKEWNVFKELQRECCERNVQEVPVRTIPVPGVQGVSGYDESVAPFFVHPHSYINTVDEVERALMSENAYYDMDSGDEEWLKQLSLSSSTGDTDNFTPITEDNFEKIISSFEKAAYIHADDVSELEKATALCSNLGRTDMVAAVFDYWMKKRKQKRSALVRVFQGQPPRKIQQIQKPLLRKKRSFKSQGNYAGREKPEIVLEAAANQDAIRKLQEAESNASRAVDIAIRLRGRAQVLMMNADLAAYKSVMALRLAESLRESESPDSTLLG</sequence>